<gene>
    <name evidence="5" type="ORF">OHAE_4808</name>
</gene>
<dbReference type="InterPro" id="IPR013328">
    <property type="entry name" value="6PGD_dom2"/>
</dbReference>
<dbReference type="Gene3D" id="1.10.1040.10">
    <property type="entry name" value="N-(1-d-carboxylethyl)-l-norvaline Dehydrogenase, domain 2"/>
    <property type="match status" value="1"/>
</dbReference>
<dbReference type="InterPro" id="IPR000669">
    <property type="entry name" value="Mannitol_DH"/>
</dbReference>
<evidence type="ECO:0000313" key="5">
    <source>
        <dbReference type="EMBL" id="SPL62016.1"/>
    </source>
</evidence>
<dbReference type="SUPFAM" id="SSF48179">
    <property type="entry name" value="6-phosphogluconate dehydrogenase C-terminal domain-like"/>
    <property type="match status" value="1"/>
</dbReference>
<dbReference type="Gene3D" id="3.40.50.720">
    <property type="entry name" value="NAD(P)-binding Rossmann-like Domain"/>
    <property type="match status" value="1"/>
</dbReference>
<proteinExistence type="predicted"/>
<name>A0A2P9HD39_9HYPH</name>
<evidence type="ECO:0000259" key="4">
    <source>
        <dbReference type="Pfam" id="PF08125"/>
    </source>
</evidence>
<dbReference type="Pfam" id="PF08125">
    <property type="entry name" value="Mannitol_dh_C"/>
    <property type="match status" value="1"/>
</dbReference>
<dbReference type="RefSeq" id="WP_109366173.1">
    <property type="nucleotide sequence ID" value="NZ_OOFM01000001.1"/>
</dbReference>
<dbReference type="PRINTS" id="PR00084">
    <property type="entry name" value="MTLDHDRGNASE"/>
</dbReference>
<organism evidence="5 6">
    <name type="scientific">Ochrobactrum soli</name>
    <dbReference type="NCBI Taxonomy" id="2448455"/>
    <lineage>
        <taxon>Bacteria</taxon>
        <taxon>Pseudomonadati</taxon>
        <taxon>Pseudomonadota</taxon>
        <taxon>Alphaproteobacteria</taxon>
        <taxon>Hyphomicrobiales</taxon>
        <taxon>Brucellaceae</taxon>
        <taxon>Brucella/Ochrobactrum group</taxon>
        <taxon>Ochrobactrum</taxon>
    </lineage>
</organism>
<dbReference type="InterPro" id="IPR050988">
    <property type="entry name" value="Mannitol_DH/Oxidoreductase"/>
</dbReference>
<feature type="domain" description="Mannitol dehydrogenase N-terminal" evidence="3">
    <location>
        <begin position="26"/>
        <end position="271"/>
    </location>
</feature>
<dbReference type="Pfam" id="PF01232">
    <property type="entry name" value="Mannitol_dh"/>
    <property type="match status" value="1"/>
</dbReference>
<keyword evidence="1 5" id="KW-0560">Oxidoreductase</keyword>
<dbReference type="InterPro" id="IPR013131">
    <property type="entry name" value="Mannitol_DH_N"/>
</dbReference>
<reference evidence="6" key="1">
    <citation type="submission" date="2017-12" db="EMBL/GenBank/DDBJ databases">
        <authorList>
            <person name="Diaz M."/>
        </authorList>
    </citation>
    <scope>NUCLEOTIDE SEQUENCE [LARGE SCALE GENOMIC DNA]</scope>
    <source>
        <strain evidence="6">FI11154</strain>
    </source>
</reference>
<dbReference type="Proteomes" id="UP000246073">
    <property type="component" value="Unassembled WGS sequence"/>
</dbReference>
<evidence type="ECO:0000256" key="1">
    <source>
        <dbReference type="ARBA" id="ARBA00023002"/>
    </source>
</evidence>
<dbReference type="InterPro" id="IPR023027">
    <property type="entry name" value="Mannitol_DH_CS"/>
</dbReference>
<dbReference type="GO" id="GO:0019594">
    <property type="term" value="P:mannitol metabolic process"/>
    <property type="evidence" value="ECO:0007669"/>
    <property type="project" value="InterPro"/>
</dbReference>
<dbReference type="PROSITE" id="PS00974">
    <property type="entry name" value="MANNITOL_DHGENASE"/>
    <property type="match status" value="1"/>
</dbReference>
<dbReference type="PANTHER" id="PTHR43362">
    <property type="entry name" value="MANNITOL DEHYDROGENASE DSF1-RELATED"/>
    <property type="match status" value="1"/>
</dbReference>
<feature type="domain" description="Mannitol dehydrogenase C-terminal" evidence="4">
    <location>
        <begin position="280"/>
        <end position="434"/>
    </location>
</feature>
<dbReference type="SUPFAM" id="SSF51735">
    <property type="entry name" value="NAD(P)-binding Rossmann-fold domains"/>
    <property type="match status" value="1"/>
</dbReference>
<dbReference type="EC" id="1.1.1.57" evidence="5"/>
<dbReference type="GO" id="GO:0008866">
    <property type="term" value="F:fructuronate reductase activity"/>
    <property type="evidence" value="ECO:0007669"/>
    <property type="project" value="UniProtKB-EC"/>
</dbReference>
<accession>A0A2P9HD39</accession>
<evidence type="ECO:0000256" key="2">
    <source>
        <dbReference type="ARBA" id="ARBA00023027"/>
    </source>
</evidence>
<dbReference type="PANTHER" id="PTHR43362:SF1">
    <property type="entry name" value="MANNITOL DEHYDROGENASE 2-RELATED"/>
    <property type="match status" value="1"/>
</dbReference>
<dbReference type="InterPro" id="IPR036291">
    <property type="entry name" value="NAD(P)-bd_dom_sf"/>
</dbReference>
<sequence>MRLSAKSSPTDGATWPAYDPQALDAGILHLGLGAFARAHLAAYTDAALTQTPSDWRIVGVSLRGTDVAEALNPQDGYYTLIVRGEESRAHVIGSVRQVLAGPTAGAEALSFMTEPNCRIVSITVTEKGYGLLRSGGCDPVHPAVMADLQTPYQPRGVLGLIALGLKRRFELGLPAFTVLSCDNLPDNGALLRAAVIDFATRAHGPELSKRIAQEVAFPATMVDRITPQPTDRTRADAARAIGCEDEAAIETEPFSQWVIEDHFPAGRPAWEAVGATFTQDVRPFEKMKLRMLNGSHSMLAYAGFLSGKTYVRDVMADAALNRLVRRHLHAAAQTLTAMDTDLDAYAQALANRFANPAIAHETRQIAMDCTEKMPQRIFAPAVELLEQGGDTTAFAFATSAWMRYGLGLHENGQPYPLNDPRGDEITAALANTKSASDIFAAFAALPGLMPPKLKEGPFAEQVVSRLNRMLTDGMVAAIHHEAESC</sequence>
<keyword evidence="2" id="KW-0520">NAD</keyword>
<evidence type="ECO:0000259" key="3">
    <source>
        <dbReference type="Pfam" id="PF01232"/>
    </source>
</evidence>
<evidence type="ECO:0000313" key="6">
    <source>
        <dbReference type="Proteomes" id="UP000246073"/>
    </source>
</evidence>
<dbReference type="InterPro" id="IPR013118">
    <property type="entry name" value="Mannitol_DH_C"/>
</dbReference>
<dbReference type="AlphaFoldDB" id="A0A2P9HD39"/>
<dbReference type="InterPro" id="IPR008927">
    <property type="entry name" value="6-PGluconate_DH-like_C_sf"/>
</dbReference>
<dbReference type="EMBL" id="OOFM01000001">
    <property type="protein sequence ID" value="SPL62016.1"/>
    <property type="molecule type" value="Genomic_DNA"/>
</dbReference>
<protein>
    <submittedName>
        <fullName evidence="5">D-mannonate oxidoreductase</fullName>
        <ecNumber evidence="5">1.1.1.57</ecNumber>
    </submittedName>
</protein>